<comment type="subcellular location">
    <subcellularLocation>
        <location evidence="1">Cell envelope</location>
    </subcellularLocation>
</comment>
<reference evidence="4" key="1">
    <citation type="journal article" date="2019" name="Int. J. Syst. Evol. Microbiol.">
        <title>The Global Catalogue of Microorganisms (GCM) 10K type strain sequencing project: providing services to taxonomists for standard genome sequencing and annotation.</title>
        <authorList>
            <consortium name="The Broad Institute Genomics Platform"/>
            <consortium name="The Broad Institute Genome Sequencing Center for Infectious Disease"/>
            <person name="Wu L."/>
            <person name="Ma J."/>
        </authorList>
    </citation>
    <scope>NUCLEOTIDE SEQUENCE [LARGE SCALE GENOMIC DNA]</scope>
    <source>
        <strain evidence="4">CGMCC 1.12477</strain>
    </source>
</reference>
<sequence>MSLLAAPELCSLVPARMLSEARMGGVAFGAAEAGAPCAQVGVVALQVADPTMEVVLVAALPEVIADPKRGLGWLMVAGWLPLAYERVRTARAAKRDSARLAQSIELVGRILEADTFEAACLILANELSQTFACETVSVTWRARGGLRLRAISHAEKVDRRSELSALVEEAGQEALTQETEIHWPGRSKAVSRAHDHYARLQHPGHMITLPLIDFSSQAGGPDQSRLGAITLERQRASFSAAELWALRLACELALQPLIWQAARARRLPVRVGTEIMRSLPRALRPRTTSGRRLAALLVLLLGGLAAMPVPYSISGSATIQADEMAFIGAPFDGFLEESYAEQGDIVAAGTPLFSLATQELMLEKSALLADLVQSDREAELRRSLNQLPQMQIAEAQAAETRVKLEQTDVRLASAVAHAPFSGVVVEGEPGKQIGGAVRRGDPVLTVAALNSLHVQGMIHERDLSRLALGQPVRVTFIAQPKDTFEMFVDRIIPAARIEDGANRFPIRLTPPDSPSEWWLPGMTGVVKVSVGWRPIGWIATHRLFDYLRLVFWI</sequence>
<dbReference type="Gene3D" id="2.40.30.170">
    <property type="match status" value="1"/>
</dbReference>
<proteinExistence type="predicted"/>
<name>A0ABW4EI96_9RHOB</name>
<keyword evidence="2" id="KW-0175">Coiled coil</keyword>
<organism evidence="3 4">
    <name type="scientific">Lacimonas salitolerans</name>
    <dbReference type="NCBI Taxonomy" id="1323750"/>
    <lineage>
        <taxon>Bacteria</taxon>
        <taxon>Pseudomonadati</taxon>
        <taxon>Pseudomonadota</taxon>
        <taxon>Alphaproteobacteria</taxon>
        <taxon>Rhodobacterales</taxon>
        <taxon>Paracoccaceae</taxon>
        <taxon>Lacimonas</taxon>
    </lineage>
</organism>
<evidence type="ECO:0000313" key="3">
    <source>
        <dbReference type="EMBL" id="MFD1510595.1"/>
    </source>
</evidence>
<dbReference type="InterPro" id="IPR050465">
    <property type="entry name" value="UPF0194_transport"/>
</dbReference>
<comment type="caution">
    <text evidence="3">The sequence shown here is derived from an EMBL/GenBank/DDBJ whole genome shotgun (WGS) entry which is preliminary data.</text>
</comment>
<keyword evidence="4" id="KW-1185">Reference proteome</keyword>
<dbReference type="PANTHER" id="PTHR32347">
    <property type="entry name" value="EFFLUX SYSTEM COMPONENT YKNX-RELATED"/>
    <property type="match status" value="1"/>
</dbReference>
<protein>
    <submittedName>
        <fullName evidence="3">Efflux RND transporter periplasmic adaptor subunit</fullName>
    </submittedName>
</protein>
<accession>A0ABW4EI96</accession>
<dbReference type="Proteomes" id="UP001597186">
    <property type="component" value="Unassembled WGS sequence"/>
</dbReference>
<dbReference type="RefSeq" id="WP_379916916.1">
    <property type="nucleotide sequence ID" value="NZ_JBHUDD010000132.1"/>
</dbReference>
<evidence type="ECO:0000256" key="1">
    <source>
        <dbReference type="ARBA" id="ARBA00004196"/>
    </source>
</evidence>
<dbReference type="EMBL" id="JBHUDD010000132">
    <property type="protein sequence ID" value="MFD1510595.1"/>
    <property type="molecule type" value="Genomic_DNA"/>
</dbReference>
<evidence type="ECO:0000256" key="2">
    <source>
        <dbReference type="ARBA" id="ARBA00023054"/>
    </source>
</evidence>
<gene>
    <name evidence="3" type="ORF">ACFTOW_14485</name>
</gene>
<dbReference type="SUPFAM" id="SSF111369">
    <property type="entry name" value="HlyD-like secretion proteins"/>
    <property type="match status" value="1"/>
</dbReference>
<evidence type="ECO:0000313" key="4">
    <source>
        <dbReference type="Proteomes" id="UP001597186"/>
    </source>
</evidence>